<sequence length="60" mass="6358">MARLPSYAPRTGVLSIVVGVFCFRTATVLRAPLTPTPGFERSETEHCAVRGPARVCAAVA</sequence>
<name>A0A7X6L3K1_9NOCA</name>
<reference evidence="1 2" key="1">
    <citation type="submission" date="2020-04" db="EMBL/GenBank/DDBJ databases">
        <title>MicrobeNet Type strains.</title>
        <authorList>
            <person name="Nicholson A.C."/>
        </authorList>
    </citation>
    <scope>NUCLEOTIDE SEQUENCE [LARGE SCALE GENOMIC DNA]</scope>
    <source>
        <strain evidence="1 2">DSM 44956</strain>
    </source>
</reference>
<evidence type="ECO:0000313" key="1">
    <source>
        <dbReference type="EMBL" id="NKY27125.1"/>
    </source>
</evidence>
<evidence type="ECO:0000313" key="2">
    <source>
        <dbReference type="Proteomes" id="UP000540698"/>
    </source>
</evidence>
<keyword evidence="2" id="KW-1185">Reference proteome</keyword>
<comment type="caution">
    <text evidence="1">The sequence shown here is derived from an EMBL/GenBank/DDBJ whole genome shotgun (WGS) entry which is preliminary data.</text>
</comment>
<gene>
    <name evidence="1" type="ORF">HGB38_12955</name>
</gene>
<organism evidence="1 2">
    <name type="scientific">Nocardia gamkensis</name>
    <dbReference type="NCBI Taxonomy" id="352869"/>
    <lineage>
        <taxon>Bacteria</taxon>
        <taxon>Bacillati</taxon>
        <taxon>Actinomycetota</taxon>
        <taxon>Actinomycetes</taxon>
        <taxon>Mycobacteriales</taxon>
        <taxon>Nocardiaceae</taxon>
        <taxon>Nocardia</taxon>
    </lineage>
</organism>
<dbReference type="RefSeq" id="WP_062976579.1">
    <property type="nucleotide sequence ID" value="NZ_JAAXOS010000005.1"/>
</dbReference>
<dbReference type="AlphaFoldDB" id="A0A7X6L3K1"/>
<accession>A0A7X6L3K1</accession>
<dbReference type="EMBL" id="JAAXOS010000005">
    <property type="protein sequence ID" value="NKY27125.1"/>
    <property type="molecule type" value="Genomic_DNA"/>
</dbReference>
<protein>
    <submittedName>
        <fullName evidence="1">Uncharacterized protein</fullName>
    </submittedName>
</protein>
<dbReference type="Proteomes" id="UP000540698">
    <property type="component" value="Unassembled WGS sequence"/>
</dbReference>
<proteinExistence type="predicted"/>